<sequence>MGPWRLRIDPTSQQRPSPAPSAAVSVSRKWTLRARDPFIRAGQRAAAEPYRPGADPQLLHHRAHRPRQVDARRPHAPAHRRRRRAADACAVPRPDGHRA</sequence>
<feature type="region of interest" description="Disordered" evidence="1">
    <location>
        <begin position="42"/>
        <end position="99"/>
    </location>
</feature>
<reference evidence="2" key="1">
    <citation type="submission" date="2021-05" db="EMBL/GenBank/DDBJ databases">
        <authorList>
            <person name="Arsene-Ploetze F."/>
        </authorList>
    </citation>
    <scope>NUCLEOTIDE SEQUENCE</scope>
    <source>
        <strain evidence="2">DSM 42138</strain>
    </source>
</reference>
<name>A0A9W4E595_9ACTN</name>
<comment type="caution">
    <text evidence="2">The sequence shown here is derived from an EMBL/GenBank/DDBJ whole genome shotgun (WGS) entry which is preliminary data.</text>
</comment>
<feature type="compositionally biased region" description="Low complexity" evidence="1">
    <location>
        <begin position="12"/>
        <end position="24"/>
    </location>
</feature>
<feature type="compositionally biased region" description="Basic residues" evidence="1">
    <location>
        <begin position="74"/>
        <end position="84"/>
    </location>
</feature>
<keyword evidence="2" id="KW-0648">Protein biosynthesis</keyword>
<keyword evidence="3" id="KW-1185">Reference proteome</keyword>
<gene>
    <name evidence="2" type="ORF">SCOCK_20138</name>
</gene>
<proteinExistence type="predicted"/>
<evidence type="ECO:0000256" key="1">
    <source>
        <dbReference type="SAM" id="MobiDB-lite"/>
    </source>
</evidence>
<feature type="region of interest" description="Disordered" evidence="1">
    <location>
        <begin position="1"/>
        <end position="24"/>
    </location>
</feature>
<dbReference type="Proteomes" id="UP001152519">
    <property type="component" value="Unassembled WGS sequence"/>
</dbReference>
<organism evidence="2 3">
    <name type="scientific">Actinacidiphila cocklensis</name>
    <dbReference type="NCBI Taxonomy" id="887465"/>
    <lineage>
        <taxon>Bacteria</taxon>
        <taxon>Bacillati</taxon>
        <taxon>Actinomycetota</taxon>
        <taxon>Actinomycetes</taxon>
        <taxon>Kitasatosporales</taxon>
        <taxon>Streptomycetaceae</taxon>
        <taxon>Actinacidiphila</taxon>
    </lineage>
</organism>
<evidence type="ECO:0000313" key="2">
    <source>
        <dbReference type="EMBL" id="CAG6393107.1"/>
    </source>
</evidence>
<keyword evidence="2" id="KW-0396">Initiation factor</keyword>
<dbReference type="AlphaFoldDB" id="A0A9W4E595"/>
<evidence type="ECO:0000313" key="3">
    <source>
        <dbReference type="Proteomes" id="UP001152519"/>
    </source>
</evidence>
<accession>A0A9W4E595</accession>
<dbReference type="EMBL" id="CAJSLV010000048">
    <property type="protein sequence ID" value="CAG6393107.1"/>
    <property type="molecule type" value="Genomic_DNA"/>
</dbReference>
<protein>
    <submittedName>
        <fullName evidence="2">Eukaryotic translation initiation factor 3 135 kDa subunit</fullName>
    </submittedName>
</protein>
<dbReference type="GO" id="GO:0003743">
    <property type="term" value="F:translation initiation factor activity"/>
    <property type="evidence" value="ECO:0007669"/>
    <property type="project" value="UniProtKB-KW"/>
</dbReference>